<feature type="binding site" evidence="6">
    <location>
        <begin position="50"/>
        <end position="52"/>
    </location>
    <ligand>
        <name>S-adenosyl-L-methionine</name>
        <dbReference type="ChEBI" id="CHEBI:59789"/>
    </ligand>
</feature>
<evidence type="ECO:0000256" key="2">
    <source>
        <dbReference type="ARBA" id="ARBA00022552"/>
    </source>
</evidence>
<dbReference type="Gene3D" id="1.10.150.170">
    <property type="entry name" value="Putative methyltransferase TM0872, insert domain"/>
    <property type="match status" value="1"/>
</dbReference>
<dbReference type="PANTHER" id="PTHR11265">
    <property type="entry name" value="S-ADENOSYL-METHYLTRANSFERASE MRAW"/>
    <property type="match status" value="1"/>
</dbReference>
<evidence type="ECO:0000256" key="5">
    <source>
        <dbReference type="ARBA" id="ARBA00022691"/>
    </source>
</evidence>
<dbReference type="EC" id="2.1.1.199" evidence="6"/>
<dbReference type="Proteomes" id="UP000186465">
    <property type="component" value="Unassembled WGS sequence"/>
</dbReference>
<protein>
    <recommendedName>
        <fullName evidence="6">Ribosomal RNA small subunit methyltransferase H</fullName>
        <ecNumber evidence="6">2.1.1.199</ecNumber>
    </recommendedName>
    <alternativeName>
        <fullName evidence="6">16S rRNA m(4)C1402 methyltransferase</fullName>
    </alternativeName>
    <alternativeName>
        <fullName evidence="6">rRNA (cytosine-N(4)-)-methyltransferase RsmH</fullName>
    </alternativeName>
</protein>
<keyword evidence="3 6" id="KW-0489">Methyltransferase</keyword>
<evidence type="ECO:0000256" key="7">
    <source>
        <dbReference type="SAM" id="MobiDB-lite"/>
    </source>
</evidence>
<keyword evidence="9" id="KW-1185">Reference proteome</keyword>
<dbReference type="PIRSF" id="PIRSF004486">
    <property type="entry name" value="MraW"/>
    <property type="match status" value="1"/>
</dbReference>
<gene>
    <name evidence="6" type="primary">rsmH</name>
    <name evidence="8" type="ORF">BM477_04470</name>
</gene>
<keyword evidence="6" id="KW-0963">Cytoplasm</keyword>
<evidence type="ECO:0000313" key="8">
    <source>
        <dbReference type="EMBL" id="OKL49378.1"/>
    </source>
</evidence>
<comment type="caution">
    <text evidence="8">The sequence shown here is derived from an EMBL/GenBank/DDBJ whole genome shotgun (WGS) entry which is preliminary data.</text>
</comment>
<feature type="compositionally biased region" description="Basic and acidic residues" evidence="7">
    <location>
        <begin position="299"/>
        <end position="312"/>
    </location>
</feature>
<dbReference type="EMBL" id="MPDM01000004">
    <property type="protein sequence ID" value="OKL49378.1"/>
    <property type="molecule type" value="Genomic_DNA"/>
</dbReference>
<evidence type="ECO:0000256" key="4">
    <source>
        <dbReference type="ARBA" id="ARBA00022679"/>
    </source>
</evidence>
<evidence type="ECO:0000313" key="9">
    <source>
        <dbReference type="Proteomes" id="UP000186465"/>
    </source>
</evidence>
<dbReference type="SUPFAM" id="SSF53335">
    <property type="entry name" value="S-adenosyl-L-methionine-dependent methyltransferases"/>
    <property type="match status" value="1"/>
</dbReference>
<feature type="binding site" evidence="6">
    <location>
        <position position="116"/>
    </location>
    <ligand>
        <name>S-adenosyl-L-methionine</name>
        <dbReference type="ChEBI" id="CHEBI:59789"/>
    </ligand>
</feature>
<feature type="binding site" evidence="6">
    <location>
        <position position="69"/>
    </location>
    <ligand>
        <name>S-adenosyl-L-methionine</name>
        <dbReference type="ChEBI" id="CHEBI:59789"/>
    </ligand>
</feature>
<feature type="binding site" evidence="6">
    <location>
        <position position="123"/>
    </location>
    <ligand>
        <name>S-adenosyl-L-methionine</name>
        <dbReference type="ChEBI" id="CHEBI:59789"/>
    </ligand>
</feature>
<keyword evidence="5 6" id="KW-0949">S-adenosyl-L-methionine</keyword>
<evidence type="ECO:0000256" key="1">
    <source>
        <dbReference type="ARBA" id="ARBA00010396"/>
    </source>
</evidence>
<dbReference type="HAMAP" id="MF_01007">
    <property type="entry name" value="16SrRNA_methyltr_H"/>
    <property type="match status" value="1"/>
</dbReference>
<dbReference type="PANTHER" id="PTHR11265:SF0">
    <property type="entry name" value="12S RRNA N4-METHYLCYTIDINE METHYLTRANSFERASE"/>
    <property type="match status" value="1"/>
</dbReference>
<keyword evidence="2 6" id="KW-0698">rRNA processing</keyword>
<dbReference type="GO" id="GO:0071424">
    <property type="term" value="F:rRNA (cytosine-N4-)-methyltransferase activity"/>
    <property type="evidence" value="ECO:0007669"/>
    <property type="project" value="UniProtKB-UniRule"/>
</dbReference>
<dbReference type="InterPro" id="IPR023397">
    <property type="entry name" value="SAM-dep_MeTrfase_MraW_recog"/>
</dbReference>
<dbReference type="Pfam" id="PF01795">
    <property type="entry name" value="Methyltransf_5"/>
    <property type="match status" value="1"/>
</dbReference>
<comment type="catalytic activity">
    <reaction evidence="6">
        <text>cytidine(1402) in 16S rRNA + S-adenosyl-L-methionine = N(4)-methylcytidine(1402) in 16S rRNA + S-adenosyl-L-homocysteine + H(+)</text>
        <dbReference type="Rhea" id="RHEA:42928"/>
        <dbReference type="Rhea" id="RHEA-COMP:10286"/>
        <dbReference type="Rhea" id="RHEA-COMP:10287"/>
        <dbReference type="ChEBI" id="CHEBI:15378"/>
        <dbReference type="ChEBI" id="CHEBI:57856"/>
        <dbReference type="ChEBI" id="CHEBI:59789"/>
        <dbReference type="ChEBI" id="CHEBI:74506"/>
        <dbReference type="ChEBI" id="CHEBI:82748"/>
        <dbReference type="EC" id="2.1.1.199"/>
    </reaction>
</comment>
<reference evidence="9" key="1">
    <citation type="submission" date="2016-11" db="EMBL/GenBank/DDBJ databases">
        <title>Actinomyces gypaetusis sp. nov. isolated from Gypaetus barbatus in Qinghai Tibet Plateau China.</title>
        <authorList>
            <person name="Meng X."/>
        </authorList>
    </citation>
    <scope>NUCLEOTIDE SEQUENCE [LARGE SCALE GENOMIC DNA]</scope>
    <source>
        <strain evidence="9">DSM 15383</strain>
    </source>
</reference>
<dbReference type="STRING" id="156892.BM477_04470"/>
<dbReference type="SUPFAM" id="SSF81799">
    <property type="entry name" value="Putative methyltransferase TM0872, insert domain"/>
    <property type="match status" value="1"/>
</dbReference>
<sequence length="339" mass="36913">MVDKSKGDSVATLDAAAAHTPVLLERCLELLAPVAQNDGSVIIDATLGMGGHTEGILERFPKVTVLGIDRDPQAIEMASRRLMRFGDRFQPYHTTYDQIPAVAATHGTAIHGILLDAGVSSLQLDEVERGFSYARDAHLDMRMNPTEGISAAELIAEATPAELTRILRTYGEEPNAGRIVKAILNSREHTPIESTQQLVDLIREALPAAAMRTGGNPAKRTFQALRIAVNSELDILASTVPAALETLSLGGRMVVESYHSLEDRIVKRAFSAGLNNSAPPDLPIIPEEYQPYLKALTKGAEKADQQEREHNPRSASVRLRAVEKIRNHNPISQVSRSNK</sequence>
<keyword evidence="4 6" id="KW-0808">Transferase</keyword>
<feature type="region of interest" description="Disordered" evidence="7">
    <location>
        <begin position="297"/>
        <end position="339"/>
    </location>
</feature>
<comment type="subcellular location">
    <subcellularLocation>
        <location evidence="6">Cytoplasm</location>
    </subcellularLocation>
</comment>
<name>A0A1Q5PP55_9ACTO</name>
<dbReference type="InterPro" id="IPR029063">
    <property type="entry name" value="SAM-dependent_MTases_sf"/>
</dbReference>
<comment type="similarity">
    <text evidence="1 6">Belongs to the methyltransferase superfamily. RsmH family.</text>
</comment>
<evidence type="ECO:0000256" key="3">
    <source>
        <dbReference type="ARBA" id="ARBA00022603"/>
    </source>
</evidence>
<accession>A0A1Q5PP55</accession>
<dbReference type="GO" id="GO:0005737">
    <property type="term" value="C:cytoplasm"/>
    <property type="evidence" value="ECO:0007669"/>
    <property type="project" value="UniProtKB-SubCell"/>
</dbReference>
<dbReference type="Gene3D" id="3.40.50.150">
    <property type="entry name" value="Vaccinia Virus protein VP39"/>
    <property type="match status" value="1"/>
</dbReference>
<dbReference type="NCBIfam" id="TIGR00006">
    <property type="entry name" value="16S rRNA (cytosine(1402)-N(4))-methyltransferase RsmH"/>
    <property type="match status" value="1"/>
</dbReference>
<organism evidence="8 9">
    <name type="scientific">Boudabousia marimammalium</name>
    <dbReference type="NCBI Taxonomy" id="156892"/>
    <lineage>
        <taxon>Bacteria</taxon>
        <taxon>Bacillati</taxon>
        <taxon>Actinomycetota</taxon>
        <taxon>Actinomycetes</taxon>
        <taxon>Actinomycetales</taxon>
        <taxon>Actinomycetaceae</taxon>
        <taxon>Boudabousia</taxon>
    </lineage>
</organism>
<feature type="binding site" evidence="6">
    <location>
        <position position="96"/>
    </location>
    <ligand>
        <name>S-adenosyl-L-methionine</name>
        <dbReference type="ChEBI" id="CHEBI:59789"/>
    </ligand>
</feature>
<dbReference type="InterPro" id="IPR002903">
    <property type="entry name" value="RsmH"/>
</dbReference>
<feature type="compositionally biased region" description="Polar residues" evidence="7">
    <location>
        <begin position="329"/>
        <end position="339"/>
    </location>
</feature>
<comment type="function">
    <text evidence="6">Specifically methylates the N4 position of cytidine in position 1402 (C1402) of 16S rRNA.</text>
</comment>
<dbReference type="GO" id="GO:0070475">
    <property type="term" value="P:rRNA base methylation"/>
    <property type="evidence" value="ECO:0007669"/>
    <property type="project" value="UniProtKB-UniRule"/>
</dbReference>
<dbReference type="AlphaFoldDB" id="A0A1Q5PP55"/>
<evidence type="ECO:0000256" key="6">
    <source>
        <dbReference type="HAMAP-Rule" id="MF_01007"/>
    </source>
</evidence>
<proteinExistence type="inferred from homology"/>